<evidence type="ECO:0000313" key="3">
    <source>
        <dbReference type="Proteomes" id="UP001279734"/>
    </source>
</evidence>
<name>A0AAD3S653_NEPGR</name>
<comment type="caution">
    <text evidence="2">The sequence shown here is derived from an EMBL/GenBank/DDBJ whole genome shotgun (WGS) entry which is preliminary data.</text>
</comment>
<feature type="compositionally biased region" description="Low complexity" evidence="1">
    <location>
        <begin position="1"/>
        <end position="14"/>
    </location>
</feature>
<feature type="region of interest" description="Disordered" evidence="1">
    <location>
        <begin position="1"/>
        <end position="24"/>
    </location>
</feature>
<keyword evidence="3" id="KW-1185">Reference proteome</keyword>
<gene>
    <name evidence="2" type="ORF">Nepgr_006859</name>
</gene>
<accession>A0AAD3S653</accession>
<protein>
    <submittedName>
        <fullName evidence="2">Uncharacterized protein</fullName>
    </submittedName>
</protein>
<proteinExistence type="predicted"/>
<organism evidence="2 3">
    <name type="scientific">Nepenthes gracilis</name>
    <name type="common">Slender pitcher plant</name>
    <dbReference type="NCBI Taxonomy" id="150966"/>
    <lineage>
        <taxon>Eukaryota</taxon>
        <taxon>Viridiplantae</taxon>
        <taxon>Streptophyta</taxon>
        <taxon>Embryophyta</taxon>
        <taxon>Tracheophyta</taxon>
        <taxon>Spermatophyta</taxon>
        <taxon>Magnoliopsida</taxon>
        <taxon>eudicotyledons</taxon>
        <taxon>Gunneridae</taxon>
        <taxon>Pentapetalae</taxon>
        <taxon>Caryophyllales</taxon>
        <taxon>Nepenthaceae</taxon>
        <taxon>Nepenthes</taxon>
    </lineage>
</organism>
<sequence length="92" mass="9689">MSSTASSSVLPPSTEAAASQHLTMAAPAEPSRWFSMVDSGGAGPSDVHHGREADYHPVVDMADVMFNYGSSRSNSMELIFPSSASEPKDSKN</sequence>
<reference evidence="2" key="1">
    <citation type="submission" date="2023-05" db="EMBL/GenBank/DDBJ databases">
        <title>Nepenthes gracilis genome sequencing.</title>
        <authorList>
            <person name="Fukushima K."/>
        </authorList>
    </citation>
    <scope>NUCLEOTIDE SEQUENCE</scope>
    <source>
        <strain evidence="2">SING2019-196</strain>
    </source>
</reference>
<dbReference type="Proteomes" id="UP001279734">
    <property type="component" value="Unassembled WGS sequence"/>
</dbReference>
<dbReference type="AlphaFoldDB" id="A0AAD3S653"/>
<evidence type="ECO:0000313" key="2">
    <source>
        <dbReference type="EMBL" id="GMH05019.1"/>
    </source>
</evidence>
<dbReference type="EMBL" id="BSYO01000005">
    <property type="protein sequence ID" value="GMH05019.1"/>
    <property type="molecule type" value="Genomic_DNA"/>
</dbReference>
<evidence type="ECO:0000256" key="1">
    <source>
        <dbReference type="SAM" id="MobiDB-lite"/>
    </source>
</evidence>